<accession>A0A1G1L2E0</accession>
<comment type="caution">
    <text evidence="12">Was originally thought to be a dihydrodipicolinate synthase (DHDPS), catalyzing the condensation of (S)-aspartate-beta-semialdehyde [(S)-ASA] and pyruvate to dihydrodipicolinate (DHDP). However, it was shown in E.coli that the product of the enzymatic reaction is not dihydrodipicolinate but in fact (4S)-4-hydroxy-2,3,4,5-tetrahydro-(2S)-dipicolinic acid (HTPA), and that the consecutive dehydration reaction leading to DHDP is not spontaneous but catalyzed by DapB.</text>
</comment>
<dbReference type="GO" id="GO:0008840">
    <property type="term" value="F:4-hydroxy-tetrahydrodipicolinate synthase activity"/>
    <property type="evidence" value="ECO:0007669"/>
    <property type="project" value="UniProtKB-UniRule"/>
</dbReference>
<feature type="binding site" evidence="12 15">
    <location>
        <position position="50"/>
    </location>
    <ligand>
        <name>pyruvate</name>
        <dbReference type="ChEBI" id="CHEBI:15361"/>
    </ligand>
</feature>
<evidence type="ECO:0000256" key="6">
    <source>
        <dbReference type="ARBA" id="ARBA00022605"/>
    </source>
</evidence>
<dbReference type="PIRSF" id="PIRSF001365">
    <property type="entry name" value="DHDPS"/>
    <property type="match status" value="1"/>
</dbReference>
<dbReference type="GO" id="GO:0019877">
    <property type="term" value="P:diaminopimelate biosynthetic process"/>
    <property type="evidence" value="ECO:0007669"/>
    <property type="project" value="UniProtKB-UniRule"/>
</dbReference>
<dbReference type="Gene3D" id="3.20.20.70">
    <property type="entry name" value="Aldolase class I"/>
    <property type="match status" value="1"/>
</dbReference>
<dbReference type="SUPFAM" id="SSF51569">
    <property type="entry name" value="Aldolase"/>
    <property type="match status" value="1"/>
</dbReference>
<evidence type="ECO:0000256" key="4">
    <source>
        <dbReference type="ARBA" id="ARBA00012086"/>
    </source>
</evidence>
<keyword evidence="7 12" id="KW-0220">Diaminopimelate biosynthesis</keyword>
<dbReference type="PANTHER" id="PTHR12128:SF66">
    <property type="entry name" value="4-HYDROXY-2-OXOGLUTARATE ALDOLASE, MITOCHONDRIAL"/>
    <property type="match status" value="1"/>
</dbReference>
<evidence type="ECO:0000256" key="11">
    <source>
        <dbReference type="ARBA" id="ARBA00047836"/>
    </source>
</evidence>
<keyword evidence="9 12" id="KW-0456">Lyase</keyword>
<evidence type="ECO:0000256" key="7">
    <source>
        <dbReference type="ARBA" id="ARBA00022915"/>
    </source>
</evidence>
<dbReference type="EC" id="4.3.3.7" evidence="4 12"/>
<feature type="active site" description="Schiff-base intermediate with substrate" evidence="12 14">
    <location>
        <position position="166"/>
    </location>
</feature>
<dbReference type="EMBL" id="MHFR01000016">
    <property type="protein sequence ID" value="OGW99039.1"/>
    <property type="molecule type" value="Genomic_DNA"/>
</dbReference>
<evidence type="ECO:0000256" key="1">
    <source>
        <dbReference type="ARBA" id="ARBA00003294"/>
    </source>
</evidence>
<evidence type="ECO:0000256" key="5">
    <source>
        <dbReference type="ARBA" id="ARBA00022490"/>
    </source>
</evidence>
<evidence type="ECO:0000256" key="9">
    <source>
        <dbReference type="ARBA" id="ARBA00023239"/>
    </source>
</evidence>
<evidence type="ECO:0000256" key="12">
    <source>
        <dbReference type="HAMAP-Rule" id="MF_00418"/>
    </source>
</evidence>
<evidence type="ECO:0000256" key="14">
    <source>
        <dbReference type="PIRSR" id="PIRSR001365-1"/>
    </source>
</evidence>
<evidence type="ECO:0000313" key="18">
    <source>
        <dbReference type="Proteomes" id="UP000178187"/>
    </source>
</evidence>
<dbReference type="InterPro" id="IPR005263">
    <property type="entry name" value="DapA"/>
</dbReference>
<keyword evidence="6 12" id="KW-0028">Amino-acid biosynthesis</keyword>
<sequence>MKLTRKNLKGSMVALVTPHKKGEIDFDTLKKLIDWQIEEGTDVLVPCGTTGEAATMTHDEHKRMMSFVIEYVNGRVPVICGAGSNCTQEAVGLISHAKKAGASAVLLVTPYYNKPTQEGLYRHYECLAKTVDIPIVLYNVPGRTGVSISPETVARLSKISSVIGIKEASGNIDQSSAILSLCDLAVVSGDDSLTLPLLSIGAKGVISVVANVAPRKVHEMVTAFLAGKTDEARKLHYELLPLAKNLFIETNPIPVKTSLAMMGLVREEFRLPLCEMGEGNRKKLEEVLKSCGLLKAGQKKLSMTTKA</sequence>
<dbReference type="Pfam" id="PF00701">
    <property type="entry name" value="DHDPS"/>
    <property type="match status" value="1"/>
</dbReference>
<comment type="subcellular location">
    <subcellularLocation>
        <location evidence="12">Cytoplasm</location>
    </subcellularLocation>
</comment>
<evidence type="ECO:0000313" key="17">
    <source>
        <dbReference type="EMBL" id="OGW99039.1"/>
    </source>
</evidence>
<dbReference type="SMART" id="SM01130">
    <property type="entry name" value="DHDPS"/>
    <property type="match status" value="1"/>
</dbReference>
<dbReference type="InterPro" id="IPR020625">
    <property type="entry name" value="Schiff_base-form_aldolases_AS"/>
</dbReference>
<organism evidence="17 18">
    <name type="scientific">Candidatus Danuiimicrobium aquiferis</name>
    <dbReference type="NCBI Taxonomy" id="1801832"/>
    <lineage>
        <taxon>Bacteria</taxon>
        <taxon>Pseudomonadati</taxon>
        <taxon>Candidatus Omnitrophota</taxon>
        <taxon>Candidatus Danuiimicrobium</taxon>
    </lineage>
</organism>
<feature type="site" description="Part of a proton relay during catalysis" evidence="12 16">
    <location>
        <position position="112"/>
    </location>
</feature>
<keyword evidence="10 12" id="KW-0704">Schiff base</keyword>
<reference evidence="17 18" key="1">
    <citation type="journal article" date="2016" name="Nat. Commun.">
        <title>Thousands of microbial genomes shed light on interconnected biogeochemical processes in an aquifer system.</title>
        <authorList>
            <person name="Anantharaman K."/>
            <person name="Brown C.T."/>
            <person name="Hug L.A."/>
            <person name="Sharon I."/>
            <person name="Castelle C.J."/>
            <person name="Probst A.J."/>
            <person name="Thomas B.C."/>
            <person name="Singh A."/>
            <person name="Wilkins M.J."/>
            <person name="Karaoz U."/>
            <person name="Brodie E.L."/>
            <person name="Williams K.H."/>
            <person name="Hubbard S.S."/>
            <person name="Banfield J.F."/>
        </authorList>
    </citation>
    <scope>NUCLEOTIDE SEQUENCE [LARGE SCALE GENOMIC DNA]</scope>
</reference>
<proteinExistence type="inferred from homology"/>
<comment type="subunit">
    <text evidence="12">Homotetramer; dimer of dimers.</text>
</comment>
<comment type="caution">
    <text evidence="17">The sequence shown here is derived from an EMBL/GenBank/DDBJ whole genome shotgun (WGS) entry which is preliminary data.</text>
</comment>
<dbReference type="HAMAP" id="MF_00418">
    <property type="entry name" value="DapA"/>
    <property type="match status" value="1"/>
</dbReference>
<comment type="pathway">
    <text evidence="2 12">Amino-acid biosynthesis; L-lysine biosynthesis via DAP pathway; (S)-tetrahydrodipicolinate from L-aspartate: step 3/4.</text>
</comment>
<dbReference type="PROSITE" id="PS00666">
    <property type="entry name" value="DHDPS_2"/>
    <property type="match status" value="1"/>
</dbReference>
<feature type="site" description="L-lysine inhibitor binding" evidence="16">
    <location>
        <position position="89"/>
    </location>
</feature>
<gene>
    <name evidence="12" type="primary">dapA</name>
    <name evidence="17" type="ORF">A3G33_01295</name>
</gene>
<dbReference type="Proteomes" id="UP000178187">
    <property type="component" value="Unassembled WGS sequence"/>
</dbReference>
<feature type="site" description="L-lysine inhibitor binding; via carbonyl oxygen" evidence="16">
    <location>
        <position position="49"/>
    </location>
</feature>
<keyword evidence="5 12" id="KW-0963">Cytoplasm</keyword>
<feature type="site" description="L-lysine inhibitor binding" evidence="16">
    <location>
        <position position="111"/>
    </location>
</feature>
<evidence type="ECO:0000256" key="13">
    <source>
        <dbReference type="PIRNR" id="PIRNR001365"/>
    </source>
</evidence>
<feature type="binding site" evidence="12 15">
    <location>
        <position position="206"/>
    </location>
    <ligand>
        <name>pyruvate</name>
        <dbReference type="ChEBI" id="CHEBI:15361"/>
    </ligand>
</feature>
<evidence type="ECO:0000256" key="2">
    <source>
        <dbReference type="ARBA" id="ARBA00005120"/>
    </source>
</evidence>
<dbReference type="PRINTS" id="PR00146">
    <property type="entry name" value="DHPICSNTHASE"/>
</dbReference>
<keyword evidence="8 12" id="KW-0457">Lysine biosynthesis</keyword>
<comment type="catalytic activity">
    <reaction evidence="11 12">
        <text>L-aspartate 4-semialdehyde + pyruvate = (2S,4S)-4-hydroxy-2,3,4,5-tetrahydrodipicolinate + H2O + H(+)</text>
        <dbReference type="Rhea" id="RHEA:34171"/>
        <dbReference type="ChEBI" id="CHEBI:15361"/>
        <dbReference type="ChEBI" id="CHEBI:15377"/>
        <dbReference type="ChEBI" id="CHEBI:15378"/>
        <dbReference type="ChEBI" id="CHEBI:67139"/>
        <dbReference type="ChEBI" id="CHEBI:537519"/>
        <dbReference type="EC" id="4.3.3.7"/>
    </reaction>
</comment>
<evidence type="ECO:0000256" key="3">
    <source>
        <dbReference type="ARBA" id="ARBA00007592"/>
    </source>
</evidence>
<name>A0A1G1L2E0_9BACT</name>
<dbReference type="CDD" id="cd00950">
    <property type="entry name" value="DHDPS"/>
    <property type="match status" value="1"/>
</dbReference>
<evidence type="ECO:0000256" key="15">
    <source>
        <dbReference type="PIRSR" id="PIRSR001365-2"/>
    </source>
</evidence>
<evidence type="ECO:0000256" key="10">
    <source>
        <dbReference type="ARBA" id="ARBA00023270"/>
    </source>
</evidence>
<evidence type="ECO:0000256" key="8">
    <source>
        <dbReference type="ARBA" id="ARBA00023154"/>
    </source>
</evidence>
<dbReference type="PANTHER" id="PTHR12128">
    <property type="entry name" value="DIHYDRODIPICOLINATE SYNTHASE"/>
    <property type="match status" value="1"/>
</dbReference>
<dbReference type="GO" id="GO:0009089">
    <property type="term" value="P:lysine biosynthetic process via diaminopimelate"/>
    <property type="evidence" value="ECO:0007669"/>
    <property type="project" value="UniProtKB-UniRule"/>
</dbReference>
<comment type="function">
    <text evidence="1 12">Catalyzes the condensation of (S)-aspartate-beta-semialdehyde [(S)-ASA] and pyruvate to 4-hydroxy-tetrahydrodipicolinate (HTPA).</text>
</comment>
<dbReference type="GO" id="GO:0005829">
    <property type="term" value="C:cytosol"/>
    <property type="evidence" value="ECO:0007669"/>
    <property type="project" value="TreeGrafter"/>
</dbReference>
<dbReference type="UniPathway" id="UPA00034">
    <property type="reaction ID" value="UER00017"/>
</dbReference>
<feature type="active site" description="Proton donor/acceptor" evidence="12 14">
    <location>
        <position position="138"/>
    </location>
</feature>
<feature type="site" description="L-lysine inhibitor binding" evidence="16">
    <location>
        <position position="85"/>
    </location>
</feature>
<dbReference type="InterPro" id="IPR013785">
    <property type="entry name" value="Aldolase_TIM"/>
</dbReference>
<dbReference type="AlphaFoldDB" id="A0A1G1L2E0"/>
<dbReference type="InterPro" id="IPR002220">
    <property type="entry name" value="DapA-like"/>
</dbReference>
<evidence type="ECO:0000256" key="16">
    <source>
        <dbReference type="PIRSR" id="PIRSR001365-3"/>
    </source>
</evidence>
<protein>
    <recommendedName>
        <fullName evidence="4 12">4-hydroxy-tetrahydrodipicolinate synthase</fullName>
        <shortName evidence="12">HTPA synthase</shortName>
        <ecNumber evidence="4 12">4.3.3.7</ecNumber>
    </recommendedName>
</protein>
<feature type="site" description="Part of a proton relay during catalysis" evidence="12">
    <location>
        <position position="49"/>
    </location>
</feature>
<dbReference type="NCBIfam" id="TIGR00674">
    <property type="entry name" value="dapA"/>
    <property type="match status" value="1"/>
</dbReference>
<feature type="site" description="L-lysine inhibitor binding; via carbonyl oxygen" evidence="16">
    <location>
        <position position="54"/>
    </location>
</feature>
<comment type="similarity">
    <text evidence="3 12 13">Belongs to the DapA family.</text>
</comment>